<dbReference type="GO" id="GO:0005856">
    <property type="term" value="C:cytoskeleton"/>
    <property type="evidence" value="ECO:0007669"/>
    <property type="project" value="UniProtKB-ARBA"/>
</dbReference>
<dbReference type="Proteomes" id="UP000001542">
    <property type="component" value="Unassembled WGS sequence"/>
</dbReference>
<dbReference type="PANTHER" id="PTHR21683:SF2">
    <property type="entry name" value="COILED-COIL DOMAIN-CONTAINING PROTEIN 42 LIKE-2-LIKE"/>
    <property type="match status" value="1"/>
</dbReference>
<name>A2E0I4_TRIV3</name>
<evidence type="ECO:0000313" key="6">
    <source>
        <dbReference type="Proteomes" id="UP000001542"/>
    </source>
</evidence>
<evidence type="ECO:0000256" key="2">
    <source>
        <dbReference type="SAM" id="Coils"/>
    </source>
</evidence>
<dbReference type="VEuPathDB" id="TrichDB:TVAG_044260"/>
<dbReference type="VEuPathDB" id="TrichDB:TVAGG3_0550030"/>
<evidence type="ECO:0000256" key="3">
    <source>
        <dbReference type="SAM" id="MobiDB-lite"/>
    </source>
</evidence>
<protein>
    <recommendedName>
        <fullName evidence="4">DUF4200 domain-containing protein</fullName>
    </recommendedName>
</protein>
<dbReference type="InParanoid" id="A2E0I4"/>
<dbReference type="AlphaFoldDB" id="A2E0I4"/>
<dbReference type="InterPro" id="IPR051147">
    <property type="entry name" value="CFAP_domain-containing"/>
</dbReference>
<keyword evidence="1 2" id="KW-0175">Coiled coil</keyword>
<feature type="region of interest" description="Disordered" evidence="3">
    <location>
        <begin position="18"/>
        <end position="37"/>
    </location>
</feature>
<evidence type="ECO:0000259" key="4">
    <source>
        <dbReference type="Pfam" id="PF13863"/>
    </source>
</evidence>
<dbReference type="InterPro" id="IPR025252">
    <property type="entry name" value="DUF4200"/>
</dbReference>
<feature type="domain" description="DUF4200" evidence="4">
    <location>
        <begin position="34"/>
        <end position="149"/>
    </location>
</feature>
<reference evidence="5" key="2">
    <citation type="journal article" date="2007" name="Science">
        <title>Draft genome sequence of the sexually transmitted pathogen Trichomonas vaginalis.</title>
        <authorList>
            <person name="Carlton J.M."/>
            <person name="Hirt R.P."/>
            <person name="Silva J.C."/>
            <person name="Delcher A.L."/>
            <person name="Schatz M."/>
            <person name="Zhao Q."/>
            <person name="Wortman J.R."/>
            <person name="Bidwell S.L."/>
            <person name="Alsmark U.C.M."/>
            <person name="Besteiro S."/>
            <person name="Sicheritz-Ponten T."/>
            <person name="Noel C.J."/>
            <person name="Dacks J.B."/>
            <person name="Foster P.G."/>
            <person name="Simillion C."/>
            <person name="Van de Peer Y."/>
            <person name="Miranda-Saavedra D."/>
            <person name="Barton G.J."/>
            <person name="Westrop G.D."/>
            <person name="Mueller S."/>
            <person name="Dessi D."/>
            <person name="Fiori P.L."/>
            <person name="Ren Q."/>
            <person name="Paulsen I."/>
            <person name="Zhang H."/>
            <person name="Bastida-Corcuera F.D."/>
            <person name="Simoes-Barbosa A."/>
            <person name="Brown M.T."/>
            <person name="Hayes R.D."/>
            <person name="Mukherjee M."/>
            <person name="Okumura C.Y."/>
            <person name="Schneider R."/>
            <person name="Smith A.J."/>
            <person name="Vanacova S."/>
            <person name="Villalvazo M."/>
            <person name="Haas B.J."/>
            <person name="Pertea M."/>
            <person name="Feldblyum T.V."/>
            <person name="Utterback T.R."/>
            <person name="Shu C.L."/>
            <person name="Osoegawa K."/>
            <person name="de Jong P.J."/>
            <person name="Hrdy I."/>
            <person name="Horvathova L."/>
            <person name="Zubacova Z."/>
            <person name="Dolezal P."/>
            <person name="Malik S.B."/>
            <person name="Logsdon J.M. Jr."/>
            <person name="Henze K."/>
            <person name="Gupta A."/>
            <person name="Wang C.C."/>
            <person name="Dunne R.L."/>
            <person name="Upcroft J.A."/>
            <person name="Upcroft P."/>
            <person name="White O."/>
            <person name="Salzberg S.L."/>
            <person name="Tang P."/>
            <person name="Chiu C.-H."/>
            <person name="Lee Y.-S."/>
            <person name="Embley T.M."/>
            <person name="Coombs G.H."/>
            <person name="Mottram J.C."/>
            <person name="Tachezy J."/>
            <person name="Fraser-Liggett C.M."/>
            <person name="Johnson P.J."/>
        </authorList>
    </citation>
    <scope>NUCLEOTIDE SEQUENCE [LARGE SCALE GENOMIC DNA]</scope>
    <source>
        <strain evidence="5">G3</strain>
    </source>
</reference>
<feature type="coiled-coil region" evidence="2">
    <location>
        <begin position="58"/>
        <end position="148"/>
    </location>
</feature>
<evidence type="ECO:0000256" key="1">
    <source>
        <dbReference type="ARBA" id="ARBA00023054"/>
    </source>
</evidence>
<dbReference type="KEGG" id="tva:4771850"/>
<organism evidence="5 6">
    <name type="scientific">Trichomonas vaginalis (strain ATCC PRA-98 / G3)</name>
    <dbReference type="NCBI Taxonomy" id="412133"/>
    <lineage>
        <taxon>Eukaryota</taxon>
        <taxon>Metamonada</taxon>
        <taxon>Parabasalia</taxon>
        <taxon>Trichomonadida</taxon>
        <taxon>Trichomonadidae</taxon>
        <taxon>Trichomonas</taxon>
    </lineage>
</organism>
<accession>A2E0I4</accession>
<gene>
    <name evidence="5" type="ORF">TVAG_044260</name>
</gene>
<dbReference type="RefSeq" id="XP_001326087.1">
    <property type="nucleotide sequence ID" value="XM_001326052.1"/>
</dbReference>
<dbReference type="PANTHER" id="PTHR21683">
    <property type="entry name" value="COILED-COIL DOMAIN-CONTAINING PROTEIN 42 LIKE-2-LIKE-RELATED"/>
    <property type="match status" value="1"/>
</dbReference>
<sequence>MRHSLNLTELRRKEASRLSEVPKFARQRSTPELQAKKHELDHCRESLDAAKVNYENWKVEFTKKVDNLNEKKQKFQEQEANLKNFLKVYQHELEKAEQRKVEEEAKYKNICKQLEDIKNEIKLQIEERNQLREEADKLQKYTDIMQEAVVVSQHFNTVDDLINQFHRIIDTRQDCLQKFQSLLSYANKQQQEHAIEQQLEDTYVMDANNKYYKALDRLDKALQRRRNRKEFIFKKQQTNLDTEMEVAKIKSALSSIYSLIMNDLGLDVAEHPATPEQMIQTIKSQILDLNEIIRSCNAPSSRRMAP</sequence>
<evidence type="ECO:0000313" key="5">
    <source>
        <dbReference type="EMBL" id="EAY13864.1"/>
    </source>
</evidence>
<dbReference type="EMBL" id="DS113279">
    <property type="protein sequence ID" value="EAY13864.1"/>
    <property type="molecule type" value="Genomic_DNA"/>
</dbReference>
<reference evidence="5" key="1">
    <citation type="submission" date="2006-10" db="EMBL/GenBank/DDBJ databases">
        <authorList>
            <person name="Amadeo P."/>
            <person name="Zhao Q."/>
            <person name="Wortman J."/>
            <person name="Fraser-Liggett C."/>
            <person name="Carlton J."/>
        </authorList>
    </citation>
    <scope>NUCLEOTIDE SEQUENCE</scope>
    <source>
        <strain evidence="5">G3</strain>
    </source>
</reference>
<dbReference type="Pfam" id="PF13863">
    <property type="entry name" value="DUF4200"/>
    <property type="match status" value="1"/>
</dbReference>
<dbReference type="SMR" id="A2E0I4"/>
<proteinExistence type="predicted"/>
<keyword evidence="6" id="KW-1185">Reference proteome</keyword>